<feature type="transmembrane region" description="Helical" evidence="2">
    <location>
        <begin position="283"/>
        <end position="303"/>
    </location>
</feature>
<keyword evidence="1 2" id="KW-0472">Membrane</keyword>
<comment type="caution">
    <text evidence="4">The sequence shown here is derived from an EMBL/GenBank/DDBJ whole genome shotgun (WGS) entry which is preliminary data.</text>
</comment>
<accession>A0AAV2VSS3</accession>
<dbReference type="RefSeq" id="WP_022612486.1">
    <property type="nucleotide sequence ID" value="NZ_LK391965.1"/>
</dbReference>
<evidence type="ECO:0000313" key="5">
    <source>
        <dbReference type="Proteomes" id="UP000018211"/>
    </source>
</evidence>
<dbReference type="PROSITE" id="PS51123">
    <property type="entry name" value="OMPA_2"/>
    <property type="match status" value="1"/>
</dbReference>
<evidence type="ECO:0000313" key="4">
    <source>
        <dbReference type="EMBL" id="CCO47797.1"/>
    </source>
</evidence>
<reference evidence="4 5" key="1">
    <citation type="journal article" date="2013" name="ISME J.">
        <title>Comparative genomics of pathogenic lineages of Vibrio nigripulchritudo identifies virulence-associated traits.</title>
        <authorList>
            <person name="Goudenege D."/>
            <person name="Labreuche Y."/>
            <person name="Krin E."/>
            <person name="Ansquer D."/>
            <person name="Mangenot S."/>
            <person name="Calteau A."/>
            <person name="Medigue C."/>
            <person name="Mazel D."/>
            <person name="Polz M.F."/>
            <person name="Le Roux F."/>
        </authorList>
    </citation>
    <scope>NUCLEOTIDE SEQUENCE [LARGE SCALE GENOMIC DNA]</scope>
    <source>
        <strain evidence="4 5">SOn1</strain>
    </source>
</reference>
<dbReference type="EMBL" id="CAOF01000127">
    <property type="protein sequence ID" value="CCO47797.1"/>
    <property type="molecule type" value="Genomic_DNA"/>
</dbReference>
<dbReference type="SUPFAM" id="SSF103088">
    <property type="entry name" value="OmpA-like"/>
    <property type="match status" value="1"/>
</dbReference>
<dbReference type="AlphaFoldDB" id="A0AAV2VSS3"/>
<evidence type="ECO:0000259" key="3">
    <source>
        <dbReference type="PROSITE" id="PS51123"/>
    </source>
</evidence>
<feature type="domain" description="OmpA-like" evidence="3">
    <location>
        <begin position="530"/>
        <end position="653"/>
    </location>
</feature>
<name>A0AAV2VSS3_9VIBR</name>
<dbReference type="InterPro" id="IPR036737">
    <property type="entry name" value="OmpA-like_sf"/>
</dbReference>
<evidence type="ECO:0000256" key="2">
    <source>
        <dbReference type="SAM" id="Phobius"/>
    </source>
</evidence>
<protein>
    <recommendedName>
        <fullName evidence="3">OmpA-like domain-containing protein</fullName>
    </recommendedName>
</protein>
<organism evidence="4 5">
    <name type="scientific">Vibrio nigripulchritudo SOn1</name>
    <dbReference type="NCBI Taxonomy" id="1238450"/>
    <lineage>
        <taxon>Bacteria</taxon>
        <taxon>Pseudomonadati</taxon>
        <taxon>Pseudomonadota</taxon>
        <taxon>Gammaproteobacteria</taxon>
        <taxon>Vibrionales</taxon>
        <taxon>Vibrionaceae</taxon>
        <taxon>Vibrio</taxon>
    </lineage>
</organism>
<proteinExistence type="predicted"/>
<evidence type="ECO:0000256" key="1">
    <source>
        <dbReference type="PROSITE-ProRule" id="PRU00473"/>
    </source>
</evidence>
<sequence>MISRDDSQIEELRSLVLGEQYERALKDYLDKNSDTERVAEVIVEAIKARNKKNNEVTEELSPIINSAIEVSINNSTQKFADILYPVIGAAVRKSVSATFNQLIASLNQVLTQNFSLKSIKWRYQAWRQGISYAQFLLMKTSVFQVEQVLLIHRETGLLLNSVAFEGAETSDPELVSSMLTAITDFVSDSFRGNSDDTLEGVRLGELVLKIEVAPHVILAAAVRGIPNQHLDVTIATTVESIEEKYGERLSNFNGDNSEYAESQPLLEKCLIGNSLEENAKERFPWRLFVILLLFIVFGFYKLFVHINVSNEHDVTRQIFEFEPNYLVVESVIEDENITLSVLRKPGSREPSEILNNISYLHTTQDIEDKVVDFNESGEIPRYQLTLTDIIRHNILANLSESESVRVWVSDRDVKLSGQLKPSTLAGLTHYIKQVDGNLGIDFSKLQLLPDEISQPERLRNAIVVSDIKSMIGNSESLAIQIENQKIELKGEISETTESQIRSYLERSAPELSLISQKLKVTPVIRNKTQEYNQLAHNLSQTKFQYDVNLVSPTGGNQDVARFVSQAKSLVSLGQELSPRLTPIFIVTGFSDDVGTVERNIQLSKERAENVKQVMVENGINANHIITLNISNIESSESISSALRRVTIDVINKDL</sequence>
<keyword evidence="2" id="KW-1133">Transmembrane helix</keyword>
<dbReference type="InterPro" id="IPR006665">
    <property type="entry name" value="OmpA-like"/>
</dbReference>
<gene>
    <name evidence="4" type="ORF">VIBNISOn1_360031</name>
</gene>
<dbReference type="Proteomes" id="UP000018211">
    <property type="component" value="Unassembled WGS sequence"/>
</dbReference>
<dbReference type="GO" id="GO:0016020">
    <property type="term" value="C:membrane"/>
    <property type="evidence" value="ECO:0007669"/>
    <property type="project" value="UniProtKB-UniRule"/>
</dbReference>
<dbReference type="Gene3D" id="3.30.1330.60">
    <property type="entry name" value="OmpA-like domain"/>
    <property type="match status" value="1"/>
</dbReference>
<keyword evidence="2" id="KW-0812">Transmembrane</keyword>
<dbReference type="Pfam" id="PF00691">
    <property type="entry name" value="OmpA"/>
    <property type="match status" value="1"/>
</dbReference>